<dbReference type="EMBL" id="NAJM01000025">
    <property type="protein sequence ID" value="RVX70047.1"/>
    <property type="molecule type" value="Genomic_DNA"/>
</dbReference>
<gene>
    <name evidence="2" type="ORF">B0A52_06219</name>
</gene>
<feature type="compositionally biased region" description="Basic and acidic residues" evidence="1">
    <location>
        <begin position="414"/>
        <end position="424"/>
    </location>
</feature>
<sequence>MAQAAPAADRGPTVLASNNPFRTRVSPTALKPPAGPNRPTSTNPFLDASEMAAVPKTAPPNRQGSLSNTSPADHTIDIFASLNLQNSSAPLPLRNQHSPVGSDSRRENVAPTTRGPSHRQAPHASDEERRRRPSRSRAPPKELDIFADPLSLEKTRSRDRRPRRNSESSVRDKPRDLDPEAEKRRRERKLRDEKDGRSSHRSKKPNRRLDVIDKLDVTSIYGTGLFHHDGPFDACNPHRNRKGARQAPMQAFPKGSANMALGGSGPVNSNLNLDQYHGRGMEAHDDYNEAVVVDADAEYLRRPQQEQNPAFNPTSRVDPVHGDPSAGLGTSTFLEGTPASRVAIQRREVEAEASQREEATGLSRTKSLAQRIKSVRPNKVNDGSRVTSPAPINTPTSPLGSGKPEQTGANPFFKDYDKEYDRKGAQIAFADEQDKAGRPRALSSPKRAPGLERKNTGESATADEPKGVAGGFLNRMKSMKGRSKTRERRNTETS</sequence>
<dbReference type="AlphaFoldDB" id="A0A438N2Z7"/>
<name>A0A438N2Z7_EXOME</name>
<dbReference type="InterPro" id="IPR013226">
    <property type="entry name" value="Pal1"/>
</dbReference>
<feature type="region of interest" description="Disordered" evidence="1">
    <location>
        <begin position="1"/>
        <end position="72"/>
    </location>
</feature>
<organism evidence="2 3">
    <name type="scientific">Exophiala mesophila</name>
    <name type="common">Black yeast-like fungus</name>
    <dbReference type="NCBI Taxonomy" id="212818"/>
    <lineage>
        <taxon>Eukaryota</taxon>
        <taxon>Fungi</taxon>
        <taxon>Dikarya</taxon>
        <taxon>Ascomycota</taxon>
        <taxon>Pezizomycotina</taxon>
        <taxon>Eurotiomycetes</taxon>
        <taxon>Chaetothyriomycetidae</taxon>
        <taxon>Chaetothyriales</taxon>
        <taxon>Herpotrichiellaceae</taxon>
        <taxon>Exophiala</taxon>
    </lineage>
</organism>
<proteinExistence type="predicted"/>
<evidence type="ECO:0000313" key="2">
    <source>
        <dbReference type="EMBL" id="RVX70047.1"/>
    </source>
</evidence>
<feature type="compositionally biased region" description="Polar residues" evidence="1">
    <location>
        <begin position="60"/>
        <end position="72"/>
    </location>
</feature>
<evidence type="ECO:0000256" key="1">
    <source>
        <dbReference type="SAM" id="MobiDB-lite"/>
    </source>
</evidence>
<dbReference type="PANTHER" id="PTHR28307">
    <property type="entry name" value="PROTEIN PAL1"/>
    <property type="match status" value="1"/>
</dbReference>
<comment type="caution">
    <text evidence="2">The sequence shown here is derived from an EMBL/GenBank/DDBJ whole genome shotgun (WGS) entry which is preliminary data.</text>
</comment>
<feature type="region of interest" description="Disordered" evidence="1">
    <location>
        <begin position="87"/>
        <end position="210"/>
    </location>
</feature>
<dbReference type="GO" id="GO:0005737">
    <property type="term" value="C:cytoplasm"/>
    <property type="evidence" value="ECO:0007669"/>
    <property type="project" value="TreeGrafter"/>
</dbReference>
<feature type="compositionally biased region" description="Basic and acidic residues" evidence="1">
    <location>
        <begin position="164"/>
        <end position="198"/>
    </location>
</feature>
<feature type="compositionally biased region" description="Polar residues" evidence="1">
    <location>
        <begin position="87"/>
        <end position="101"/>
    </location>
</feature>
<dbReference type="Pfam" id="PF08316">
    <property type="entry name" value="Pal1"/>
    <property type="match status" value="1"/>
</dbReference>
<dbReference type="VEuPathDB" id="FungiDB:PV10_08918"/>
<feature type="compositionally biased region" description="Basic and acidic residues" evidence="1">
    <location>
        <begin position="348"/>
        <end position="359"/>
    </location>
</feature>
<dbReference type="PANTHER" id="PTHR28307:SF2">
    <property type="entry name" value="PROTEIN PAL1"/>
    <property type="match status" value="1"/>
</dbReference>
<dbReference type="Proteomes" id="UP000288859">
    <property type="component" value="Unassembled WGS sequence"/>
</dbReference>
<evidence type="ECO:0000313" key="3">
    <source>
        <dbReference type="Proteomes" id="UP000288859"/>
    </source>
</evidence>
<accession>A0A438N2Z7</accession>
<protein>
    <recommendedName>
        <fullName evidence="4">Pal1 cell morphology protein</fullName>
    </recommendedName>
</protein>
<evidence type="ECO:0008006" key="4">
    <source>
        <dbReference type="Google" id="ProtNLM"/>
    </source>
</evidence>
<feature type="compositionally biased region" description="Polar residues" evidence="1">
    <location>
        <begin position="384"/>
        <end position="399"/>
    </location>
</feature>
<feature type="compositionally biased region" description="Basic residues" evidence="1">
    <location>
        <begin position="477"/>
        <end position="487"/>
    </location>
</feature>
<dbReference type="OrthoDB" id="5352132at2759"/>
<reference evidence="2 3" key="1">
    <citation type="submission" date="2017-03" db="EMBL/GenBank/DDBJ databases">
        <title>Genomes of endolithic fungi from Antarctica.</title>
        <authorList>
            <person name="Coleine C."/>
            <person name="Masonjones S."/>
            <person name="Stajich J.E."/>
        </authorList>
    </citation>
    <scope>NUCLEOTIDE SEQUENCE [LARGE SCALE GENOMIC DNA]</scope>
    <source>
        <strain evidence="2 3">CCFEE 6314</strain>
    </source>
</reference>
<feature type="region of interest" description="Disordered" evidence="1">
    <location>
        <begin position="348"/>
        <end position="494"/>
    </location>
</feature>